<evidence type="ECO:0000256" key="5">
    <source>
        <dbReference type="ARBA" id="ARBA00023295"/>
    </source>
</evidence>
<evidence type="ECO:0000256" key="7">
    <source>
        <dbReference type="SAM" id="Phobius"/>
    </source>
</evidence>
<evidence type="ECO:0000313" key="9">
    <source>
        <dbReference type="EMBL" id="JAQ02135.1"/>
    </source>
</evidence>
<protein>
    <recommendedName>
        <fullName evidence="2">lysozyme</fullName>
        <ecNumber evidence="2">3.2.1.17</ecNumber>
    </recommendedName>
</protein>
<evidence type="ECO:0000256" key="3">
    <source>
        <dbReference type="ARBA" id="ARBA00022638"/>
    </source>
</evidence>
<comment type="catalytic activity">
    <reaction evidence="1">
        <text>Hydrolysis of (1-&gt;4)-beta-linkages between N-acetylmuramic acid and N-acetyl-D-glucosamine residues in a peptidoglycan and between N-acetyl-D-glucosamine residues in chitodextrins.</text>
        <dbReference type="EC" id="3.2.1.17"/>
    </reaction>
</comment>
<dbReference type="GO" id="GO:0042742">
    <property type="term" value="P:defense response to bacterium"/>
    <property type="evidence" value="ECO:0007669"/>
    <property type="project" value="UniProtKB-KW"/>
</dbReference>
<sequence length="244" mass="28002">ANKRNLRLATRVFALVLLVSNCVYSRIFTACELAFELAKPEHNVSLWQIPTWVCIARHASSFDTAYNDGVHYGIFRIWGHHWCKECNINCHKLTDDDLTDDIRCVVHKVFPAHSRHGRANGFDAWGHIYQYCHKPWMDLEDSHCTPHFDSDVSNTSQTSHIKILHHMAYNQESYDNYDEEARTVDFTENPPDNTTESDSSGSRKHHILPSDAGLLLFVLLCVLLTGAVIEGYRRSGLHIFRMCS</sequence>
<feature type="compositionally biased region" description="Polar residues" evidence="6">
    <location>
        <begin position="190"/>
        <end position="200"/>
    </location>
</feature>
<gene>
    <name evidence="9" type="primary">AGAP007347_0</name>
    <name evidence="9" type="ORF">g.34961</name>
</gene>
<dbReference type="EMBL" id="GDHC01016494">
    <property type="protein sequence ID" value="JAQ02135.1"/>
    <property type="molecule type" value="Transcribed_RNA"/>
</dbReference>
<keyword evidence="4" id="KW-1015">Disulfide bond</keyword>
<dbReference type="Pfam" id="PF00062">
    <property type="entry name" value="Lys"/>
    <property type="match status" value="1"/>
</dbReference>
<organism evidence="9">
    <name type="scientific">Lygus hesperus</name>
    <name type="common">Western plant bug</name>
    <dbReference type="NCBI Taxonomy" id="30085"/>
    <lineage>
        <taxon>Eukaryota</taxon>
        <taxon>Metazoa</taxon>
        <taxon>Ecdysozoa</taxon>
        <taxon>Arthropoda</taxon>
        <taxon>Hexapoda</taxon>
        <taxon>Insecta</taxon>
        <taxon>Pterygota</taxon>
        <taxon>Neoptera</taxon>
        <taxon>Paraneoptera</taxon>
        <taxon>Hemiptera</taxon>
        <taxon>Heteroptera</taxon>
        <taxon>Panheteroptera</taxon>
        <taxon>Cimicomorpha</taxon>
        <taxon>Miridae</taxon>
        <taxon>Mirini</taxon>
        <taxon>Lygus</taxon>
    </lineage>
</organism>
<dbReference type="InterPro" id="IPR001916">
    <property type="entry name" value="Glyco_hydro_22"/>
</dbReference>
<evidence type="ECO:0000256" key="6">
    <source>
        <dbReference type="SAM" id="MobiDB-lite"/>
    </source>
</evidence>
<keyword evidence="5" id="KW-0378">Hydrolase</keyword>
<proteinExistence type="predicted"/>
<feature type="domain" description="Glycosyl hydrolases family 22 (GH22)" evidence="8">
    <location>
        <begin position="86"/>
        <end position="104"/>
    </location>
</feature>
<dbReference type="SUPFAM" id="SSF53955">
    <property type="entry name" value="Lysozyme-like"/>
    <property type="match status" value="1"/>
</dbReference>
<dbReference type="PROSITE" id="PS00128">
    <property type="entry name" value="GLYCOSYL_HYDROL_F22_1"/>
    <property type="match status" value="1"/>
</dbReference>
<reference evidence="9" key="1">
    <citation type="journal article" date="2016" name="Gigascience">
        <title>De novo construction of an expanded transcriptome assembly for the western tarnished plant bug, Lygus hesperus.</title>
        <authorList>
            <person name="Tassone E.E."/>
            <person name="Geib S.M."/>
            <person name="Hall B."/>
            <person name="Fabrick J.A."/>
            <person name="Brent C.S."/>
            <person name="Hull J.J."/>
        </authorList>
    </citation>
    <scope>NUCLEOTIDE SEQUENCE</scope>
</reference>
<feature type="non-terminal residue" evidence="9">
    <location>
        <position position="1"/>
    </location>
</feature>
<dbReference type="EC" id="3.2.1.17" evidence="2"/>
<evidence type="ECO:0000259" key="8">
    <source>
        <dbReference type="PROSITE" id="PS00128"/>
    </source>
</evidence>
<evidence type="ECO:0000256" key="4">
    <source>
        <dbReference type="ARBA" id="ARBA00023157"/>
    </source>
</evidence>
<dbReference type="InterPro" id="IPR019799">
    <property type="entry name" value="Glyco_hydro_22_CS"/>
</dbReference>
<feature type="region of interest" description="Disordered" evidence="6">
    <location>
        <begin position="184"/>
        <end position="204"/>
    </location>
</feature>
<dbReference type="GO" id="GO:0003796">
    <property type="term" value="F:lysozyme activity"/>
    <property type="evidence" value="ECO:0007669"/>
    <property type="project" value="UniProtKB-EC"/>
</dbReference>
<keyword evidence="7" id="KW-1133">Transmembrane helix</keyword>
<dbReference type="PANTHER" id="PTHR11407:SF63">
    <property type="entry name" value="LYSOZYME C"/>
    <property type="match status" value="1"/>
</dbReference>
<dbReference type="GO" id="GO:0031640">
    <property type="term" value="P:killing of cells of another organism"/>
    <property type="evidence" value="ECO:0007669"/>
    <property type="project" value="UniProtKB-KW"/>
</dbReference>
<keyword evidence="3" id="KW-0081">Bacteriolytic enzyme</keyword>
<keyword evidence="7" id="KW-0812">Transmembrane</keyword>
<keyword evidence="3" id="KW-0929">Antimicrobial</keyword>
<feature type="transmembrane region" description="Helical" evidence="7">
    <location>
        <begin position="212"/>
        <end position="232"/>
    </location>
</feature>
<dbReference type="PROSITE" id="PS51348">
    <property type="entry name" value="GLYCOSYL_HYDROL_F22_2"/>
    <property type="match status" value="1"/>
</dbReference>
<evidence type="ECO:0000256" key="1">
    <source>
        <dbReference type="ARBA" id="ARBA00000632"/>
    </source>
</evidence>
<keyword evidence="5" id="KW-0326">Glycosidase</keyword>
<evidence type="ECO:0000256" key="2">
    <source>
        <dbReference type="ARBA" id="ARBA00012732"/>
    </source>
</evidence>
<accession>A0A146L363</accession>
<dbReference type="InterPro" id="IPR023346">
    <property type="entry name" value="Lysozyme-like_dom_sf"/>
</dbReference>
<dbReference type="AlphaFoldDB" id="A0A146L363"/>
<dbReference type="SMART" id="SM00263">
    <property type="entry name" value="LYZ1"/>
    <property type="match status" value="1"/>
</dbReference>
<dbReference type="PANTHER" id="PTHR11407">
    <property type="entry name" value="LYSOZYME C"/>
    <property type="match status" value="1"/>
</dbReference>
<keyword evidence="7" id="KW-0472">Membrane</keyword>
<name>A0A146L363_LYGHE</name>
<dbReference type="Gene3D" id="1.10.530.10">
    <property type="match status" value="1"/>
</dbReference>